<organism evidence="2 3">
    <name type="scientific">Allacma fusca</name>
    <dbReference type="NCBI Taxonomy" id="39272"/>
    <lineage>
        <taxon>Eukaryota</taxon>
        <taxon>Metazoa</taxon>
        <taxon>Ecdysozoa</taxon>
        <taxon>Arthropoda</taxon>
        <taxon>Hexapoda</taxon>
        <taxon>Collembola</taxon>
        <taxon>Symphypleona</taxon>
        <taxon>Sminthuridae</taxon>
        <taxon>Allacma</taxon>
    </lineage>
</organism>
<comment type="caution">
    <text evidence="2">The sequence shown here is derived from an EMBL/GenBank/DDBJ whole genome shotgun (WGS) entry which is preliminary data.</text>
</comment>
<dbReference type="AlphaFoldDB" id="A0A8J2KF76"/>
<keyword evidence="3" id="KW-1185">Reference proteome</keyword>
<protein>
    <submittedName>
        <fullName evidence="2">Uncharacterized protein</fullName>
    </submittedName>
</protein>
<keyword evidence="1" id="KW-1133">Transmembrane helix</keyword>
<name>A0A8J2KF76_9HEXA</name>
<gene>
    <name evidence="2" type="ORF">AFUS01_LOCUS23527</name>
</gene>
<feature type="transmembrane region" description="Helical" evidence="1">
    <location>
        <begin position="132"/>
        <end position="152"/>
    </location>
</feature>
<sequence length="226" mass="25707">MKQWLMSKVPNGKEVFATFRKEAKHRKNGKSTATPVLRTSWLIACESGEADKAPNGSQKPQEISRKRQSDGYYICLLAATKECRRLQLMVQLFNDLFSSSIFYFKCCFINVATLMFYSAIVLRNMSPIKSVIYFSFAVNAIIAFVITFSKAFQVPGDFVEMKRNILFLSRKLSAAEEKRIITRLLKSIPDVGVKIGRFQTFERTSTPTFFDFIVNNVVSLLVAHPA</sequence>
<accession>A0A8J2KF76</accession>
<reference evidence="2" key="1">
    <citation type="submission" date="2021-06" db="EMBL/GenBank/DDBJ databases">
        <authorList>
            <person name="Hodson N. C."/>
            <person name="Mongue J. A."/>
            <person name="Jaron S. K."/>
        </authorList>
    </citation>
    <scope>NUCLEOTIDE SEQUENCE</scope>
</reference>
<keyword evidence="1" id="KW-0472">Membrane</keyword>
<feature type="transmembrane region" description="Helical" evidence="1">
    <location>
        <begin position="102"/>
        <end position="120"/>
    </location>
</feature>
<dbReference type="Proteomes" id="UP000708208">
    <property type="component" value="Unassembled WGS sequence"/>
</dbReference>
<evidence type="ECO:0000313" key="3">
    <source>
        <dbReference type="Proteomes" id="UP000708208"/>
    </source>
</evidence>
<proteinExistence type="predicted"/>
<evidence type="ECO:0000256" key="1">
    <source>
        <dbReference type="SAM" id="Phobius"/>
    </source>
</evidence>
<dbReference type="EMBL" id="CAJVCH010284741">
    <property type="protein sequence ID" value="CAG7784866.1"/>
    <property type="molecule type" value="Genomic_DNA"/>
</dbReference>
<evidence type="ECO:0000313" key="2">
    <source>
        <dbReference type="EMBL" id="CAG7784866.1"/>
    </source>
</evidence>
<keyword evidence="1" id="KW-0812">Transmembrane</keyword>